<gene>
    <name evidence="1" type="primary">AUGUSTUS-3.0.2_32474</name>
    <name evidence="1" type="ORF">TcasGA2_TC032474</name>
</gene>
<accession>A0A139WLM4</accession>
<dbReference type="OMA" id="HDWRYTV"/>
<name>A0A139WLM4_TRICA</name>
<dbReference type="InParanoid" id="A0A139WLM4"/>
<dbReference type="Proteomes" id="UP000007266">
    <property type="component" value="Linkage group 3"/>
</dbReference>
<reference evidence="1 2" key="1">
    <citation type="journal article" date="2008" name="Nature">
        <title>The genome of the model beetle and pest Tribolium castaneum.</title>
        <authorList>
            <consortium name="Tribolium Genome Sequencing Consortium"/>
            <person name="Richards S."/>
            <person name="Gibbs R.A."/>
            <person name="Weinstock G.M."/>
            <person name="Brown S.J."/>
            <person name="Denell R."/>
            <person name="Beeman R.W."/>
            <person name="Gibbs R."/>
            <person name="Beeman R.W."/>
            <person name="Brown S.J."/>
            <person name="Bucher G."/>
            <person name="Friedrich M."/>
            <person name="Grimmelikhuijzen C.J."/>
            <person name="Klingler M."/>
            <person name="Lorenzen M."/>
            <person name="Richards S."/>
            <person name="Roth S."/>
            <person name="Schroder R."/>
            <person name="Tautz D."/>
            <person name="Zdobnov E.M."/>
            <person name="Muzny D."/>
            <person name="Gibbs R.A."/>
            <person name="Weinstock G.M."/>
            <person name="Attaway T."/>
            <person name="Bell S."/>
            <person name="Buhay C.J."/>
            <person name="Chandrabose M.N."/>
            <person name="Chavez D."/>
            <person name="Clerk-Blankenburg K.P."/>
            <person name="Cree A."/>
            <person name="Dao M."/>
            <person name="Davis C."/>
            <person name="Chacko J."/>
            <person name="Dinh H."/>
            <person name="Dugan-Rocha S."/>
            <person name="Fowler G."/>
            <person name="Garner T.T."/>
            <person name="Garnes J."/>
            <person name="Gnirke A."/>
            <person name="Hawes A."/>
            <person name="Hernandez J."/>
            <person name="Hines S."/>
            <person name="Holder M."/>
            <person name="Hume J."/>
            <person name="Jhangiani S.N."/>
            <person name="Joshi V."/>
            <person name="Khan Z.M."/>
            <person name="Jackson L."/>
            <person name="Kovar C."/>
            <person name="Kowis A."/>
            <person name="Lee S."/>
            <person name="Lewis L.R."/>
            <person name="Margolis J."/>
            <person name="Morgan M."/>
            <person name="Nazareth L.V."/>
            <person name="Nguyen N."/>
            <person name="Okwuonu G."/>
            <person name="Parker D."/>
            <person name="Richards S."/>
            <person name="Ruiz S.J."/>
            <person name="Santibanez J."/>
            <person name="Savard J."/>
            <person name="Scherer S.E."/>
            <person name="Schneider B."/>
            <person name="Sodergren E."/>
            <person name="Tautz D."/>
            <person name="Vattahil S."/>
            <person name="Villasana D."/>
            <person name="White C.S."/>
            <person name="Wright R."/>
            <person name="Park Y."/>
            <person name="Beeman R.W."/>
            <person name="Lord J."/>
            <person name="Oppert B."/>
            <person name="Lorenzen M."/>
            <person name="Brown S."/>
            <person name="Wang L."/>
            <person name="Savard J."/>
            <person name="Tautz D."/>
            <person name="Richards S."/>
            <person name="Weinstock G."/>
            <person name="Gibbs R.A."/>
            <person name="Liu Y."/>
            <person name="Worley K."/>
            <person name="Weinstock G."/>
            <person name="Elsik C.G."/>
            <person name="Reese J.T."/>
            <person name="Elhaik E."/>
            <person name="Landan G."/>
            <person name="Graur D."/>
            <person name="Arensburger P."/>
            <person name="Atkinson P."/>
            <person name="Beeman R.W."/>
            <person name="Beidler J."/>
            <person name="Brown S.J."/>
            <person name="Demuth J.P."/>
            <person name="Drury D.W."/>
            <person name="Du Y.Z."/>
            <person name="Fujiwara H."/>
            <person name="Lorenzen M."/>
            <person name="Maselli V."/>
            <person name="Osanai M."/>
            <person name="Park Y."/>
            <person name="Robertson H.M."/>
            <person name="Tu Z."/>
            <person name="Wang J.J."/>
            <person name="Wang S."/>
            <person name="Richards S."/>
            <person name="Song H."/>
            <person name="Zhang L."/>
            <person name="Sodergren E."/>
            <person name="Werner D."/>
            <person name="Stanke M."/>
            <person name="Morgenstern B."/>
            <person name="Solovyev V."/>
            <person name="Kosarev P."/>
            <person name="Brown G."/>
            <person name="Chen H.C."/>
            <person name="Ermolaeva O."/>
            <person name="Hlavina W."/>
            <person name="Kapustin Y."/>
            <person name="Kiryutin B."/>
            <person name="Kitts P."/>
            <person name="Maglott D."/>
            <person name="Pruitt K."/>
            <person name="Sapojnikov V."/>
            <person name="Souvorov A."/>
            <person name="Mackey A.J."/>
            <person name="Waterhouse R.M."/>
            <person name="Wyder S."/>
            <person name="Zdobnov E.M."/>
            <person name="Zdobnov E.M."/>
            <person name="Wyder S."/>
            <person name="Kriventseva E.V."/>
            <person name="Kadowaki T."/>
            <person name="Bork P."/>
            <person name="Aranda M."/>
            <person name="Bao R."/>
            <person name="Beermann A."/>
            <person name="Berns N."/>
            <person name="Bolognesi R."/>
            <person name="Bonneton F."/>
            <person name="Bopp D."/>
            <person name="Brown S.J."/>
            <person name="Bucher G."/>
            <person name="Butts T."/>
            <person name="Chaumot A."/>
            <person name="Denell R.E."/>
            <person name="Ferrier D.E."/>
            <person name="Friedrich M."/>
            <person name="Gordon C.M."/>
            <person name="Jindra M."/>
            <person name="Klingler M."/>
            <person name="Lan Q."/>
            <person name="Lattorff H.M."/>
            <person name="Laudet V."/>
            <person name="von Levetsow C."/>
            <person name="Liu Z."/>
            <person name="Lutz R."/>
            <person name="Lynch J.A."/>
            <person name="da Fonseca R.N."/>
            <person name="Posnien N."/>
            <person name="Reuter R."/>
            <person name="Roth S."/>
            <person name="Savard J."/>
            <person name="Schinko J.B."/>
            <person name="Schmitt C."/>
            <person name="Schoppmeier M."/>
            <person name="Schroder R."/>
            <person name="Shippy T.D."/>
            <person name="Simonnet F."/>
            <person name="Marques-Souza H."/>
            <person name="Tautz D."/>
            <person name="Tomoyasu Y."/>
            <person name="Trauner J."/>
            <person name="Van der Zee M."/>
            <person name="Vervoort M."/>
            <person name="Wittkopp N."/>
            <person name="Wimmer E.A."/>
            <person name="Yang X."/>
            <person name="Jones A.K."/>
            <person name="Sattelle D.B."/>
            <person name="Ebert P.R."/>
            <person name="Nelson D."/>
            <person name="Scott J.G."/>
            <person name="Beeman R.W."/>
            <person name="Muthukrishnan S."/>
            <person name="Kramer K.J."/>
            <person name="Arakane Y."/>
            <person name="Beeman R.W."/>
            <person name="Zhu Q."/>
            <person name="Hogenkamp D."/>
            <person name="Dixit R."/>
            <person name="Oppert B."/>
            <person name="Jiang H."/>
            <person name="Zou Z."/>
            <person name="Marshall J."/>
            <person name="Elpidina E."/>
            <person name="Vinokurov K."/>
            <person name="Oppert C."/>
            <person name="Zou Z."/>
            <person name="Evans J."/>
            <person name="Lu Z."/>
            <person name="Zhao P."/>
            <person name="Sumathipala N."/>
            <person name="Altincicek B."/>
            <person name="Vilcinskas A."/>
            <person name="Williams M."/>
            <person name="Hultmark D."/>
            <person name="Hetru C."/>
            <person name="Jiang H."/>
            <person name="Grimmelikhuijzen C.J."/>
            <person name="Hauser F."/>
            <person name="Cazzamali G."/>
            <person name="Williamson M."/>
            <person name="Park Y."/>
            <person name="Li B."/>
            <person name="Tanaka Y."/>
            <person name="Predel R."/>
            <person name="Neupert S."/>
            <person name="Schachtner J."/>
            <person name="Verleyen P."/>
            <person name="Raible F."/>
            <person name="Bork P."/>
            <person name="Friedrich M."/>
            <person name="Walden K.K."/>
            <person name="Robertson H.M."/>
            <person name="Angeli S."/>
            <person name="Foret S."/>
            <person name="Bucher G."/>
            <person name="Schuetz S."/>
            <person name="Maleszka R."/>
            <person name="Wimmer E.A."/>
            <person name="Beeman R.W."/>
            <person name="Lorenzen M."/>
            <person name="Tomoyasu Y."/>
            <person name="Miller S.C."/>
            <person name="Grossmann D."/>
            <person name="Bucher G."/>
        </authorList>
    </citation>
    <scope>NUCLEOTIDE SEQUENCE [LARGE SCALE GENOMIC DNA]</scope>
    <source>
        <strain evidence="1 2">Georgia GA2</strain>
    </source>
</reference>
<dbReference type="EMBL" id="KQ971321">
    <property type="protein sequence ID" value="KYB28784.1"/>
    <property type="molecule type" value="Genomic_DNA"/>
</dbReference>
<proteinExistence type="predicted"/>
<dbReference type="AlphaFoldDB" id="A0A139WLM4"/>
<evidence type="ECO:0000313" key="1">
    <source>
        <dbReference type="EMBL" id="KYB28784.1"/>
    </source>
</evidence>
<sequence length="190" mass="22495">MNRIQWKSRRTLYLVISLVSFYLTVRIKTYEHKASVVLPETHPNDAWEFVADFSNMKLLNPTIIDFTILAESGNYDHWKYSTQYSEFLSHWPYLRNVAVAHFEVKAKPKENIYLINSVHKTCLLFGFFCLDSESEFKFSQNDTLKGALCEENISYQCPAIMSSFCRREVLFQRTAIMNNLKMHFRKKHRS</sequence>
<organism evidence="1 2">
    <name type="scientific">Tribolium castaneum</name>
    <name type="common">Red flour beetle</name>
    <dbReference type="NCBI Taxonomy" id="7070"/>
    <lineage>
        <taxon>Eukaryota</taxon>
        <taxon>Metazoa</taxon>
        <taxon>Ecdysozoa</taxon>
        <taxon>Arthropoda</taxon>
        <taxon>Hexapoda</taxon>
        <taxon>Insecta</taxon>
        <taxon>Pterygota</taxon>
        <taxon>Neoptera</taxon>
        <taxon>Endopterygota</taxon>
        <taxon>Coleoptera</taxon>
        <taxon>Polyphaga</taxon>
        <taxon>Cucujiformia</taxon>
        <taxon>Tenebrionidae</taxon>
        <taxon>Tenebrionidae incertae sedis</taxon>
        <taxon>Tribolium</taxon>
    </lineage>
</organism>
<keyword evidence="2" id="KW-1185">Reference proteome</keyword>
<protein>
    <submittedName>
        <fullName evidence="1">Uncharacterized protein</fullName>
    </submittedName>
</protein>
<evidence type="ECO:0000313" key="2">
    <source>
        <dbReference type="Proteomes" id="UP000007266"/>
    </source>
</evidence>
<reference evidence="1 2" key="2">
    <citation type="journal article" date="2010" name="Nucleic Acids Res.">
        <title>BeetleBase in 2010: revisions to provide comprehensive genomic information for Tribolium castaneum.</title>
        <authorList>
            <person name="Kim H.S."/>
            <person name="Murphy T."/>
            <person name="Xia J."/>
            <person name="Caragea D."/>
            <person name="Park Y."/>
            <person name="Beeman R.W."/>
            <person name="Lorenzen M.D."/>
            <person name="Butcher S."/>
            <person name="Manak J.R."/>
            <person name="Brown S.J."/>
        </authorList>
    </citation>
    <scope>GENOME REANNOTATION</scope>
    <source>
        <strain evidence="1 2">Georgia GA2</strain>
    </source>
</reference>
<dbReference type="OrthoDB" id="6578546at2759"/>